<dbReference type="SUPFAM" id="SSF53649">
    <property type="entry name" value="Alkaline phosphatase-like"/>
    <property type="match status" value="1"/>
</dbReference>
<accession>A0A7Z8Y7V3</accession>
<sequence>MNSFARNAASAAQTISSQASRDSQPSQGSQPSQASQPSQGSQPSQASQPSQGSQPSQLSQGSQASQTVAAPGPQATPAQAMQVSSTSPAVRPRPLLLLGLDGTRWSIAAEPGVGTNLQRLAREGSWHQMTMEVPTISAPGWGSILTGTTHAEHGLRDNSCVGGRTWNCPDFLSQAFYEDQRTTTFAAAGWPVLVDPSGLGPIIHPRMEQQYAGLHNVIVRDGETYGYQRIDAEIADIAAAKLRSPEAFDVGFVYFCDVDDAGHVYGLQGEEYRAAIRRVDAHVGHLIEVISARDEDWLVVLTTDHGHRDEGGHGGDSPRERESWVVAWAPSGNIPDWPEIIEPWELAGLMLAARRA</sequence>
<dbReference type="AlphaFoldDB" id="A0A7Z8Y7V3"/>
<dbReference type="Gene3D" id="3.40.720.10">
    <property type="entry name" value="Alkaline Phosphatase, subunit A"/>
    <property type="match status" value="1"/>
</dbReference>
<evidence type="ECO:0000256" key="1">
    <source>
        <dbReference type="SAM" id="MobiDB-lite"/>
    </source>
</evidence>
<dbReference type="PANTHER" id="PTHR10151:SF120">
    <property type="entry name" value="BIS(5'-ADENOSYL)-TRIPHOSPHATASE"/>
    <property type="match status" value="1"/>
</dbReference>
<feature type="compositionally biased region" description="Low complexity" evidence="1">
    <location>
        <begin position="8"/>
        <end position="82"/>
    </location>
</feature>
<dbReference type="RefSeq" id="WP_221884759.1">
    <property type="nucleotide sequence ID" value="NZ_UYIO01000001.1"/>
</dbReference>
<reference evidence="2 3" key="1">
    <citation type="submission" date="2018-11" db="EMBL/GenBank/DDBJ databases">
        <authorList>
            <consortium name="Pathogen Informatics"/>
        </authorList>
    </citation>
    <scope>NUCLEOTIDE SEQUENCE [LARGE SCALE GENOMIC DNA]</scope>
    <source>
        <strain evidence="2 3">NCTC10327</strain>
    </source>
</reference>
<evidence type="ECO:0000313" key="2">
    <source>
        <dbReference type="EMBL" id="VDG75809.1"/>
    </source>
</evidence>
<dbReference type="EMBL" id="UYIO01000001">
    <property type="protein sequence ID" value="VDG75809.1"/>
    <property type="molecule type" value="Genomic_DNA"/>
</dbReference>
<gene>
    <name evidence="2" type="ORF">NCTC10327_00494</name>
</gene>
<dbReference type="Proteomes" id="UP000269974">
    <property type="component" value="Unassembled WGS sequence"/>
</dbReference>
<dbReference type="InterPro" id="IPR002591">
    <property type="entry name" value="Phosphodiest/P_Trfase"/>
</dbReference>
<dbReference type="InterPro" id="IPR017850">
    <property type="entry name" value="Alkaline_phosphatase_core_sf"/>
</dbReference>
<name>A0A7Z8Y7V3_9ACTO</name>
<dbReference type="Pfam" id="PF01663">
    <property type="entry name" value="Phosphodiest"/>
    <property type="match status" value="1"/>
</dbReference>
<dbReference type="GO" id="GO:0016787">
    <property type="term" value="F:hydrolase activity"/>
    <property type="evidence" value="ECO:0007669"/>
    <property type="project" value="UniProtKB-ARBA"/>
</dbReference>
<protein>
    <submittedName>
        <fullName evidence="2">Type I phosphodiesterase / nucleotide pyrophosphatase</fullName>
    </submittedName>
</protein>
<organism evidence="2 3">
    <name type="scientific">Actinobaculum suis</name>
    <dbReference type="NCBI Taxonomy" id="1657"/>
    <lineage>
        <taxon>Bacteria</taxon>
        <taxon>Bacillati</taxon>
        <taxon>Actinomycetota</taxon>
        <taxon>Actinomycetes</taxon>
        <taxon>Actinomycetales</taxon>
        <taxon>Actinomycetaceae</taxon>
        <taxon>Actinobaculum</taxon>
    </lineage>
</organism>
<comment type="caution">
    <text evidence="2">The sequence shown here is derived from an EMBL/GenBank/DDBJ whole genome shotgun (WGS) entry which is preliminary data.</text>
</comment>
<feature type="region of interest" description="Disordered" evidence="1">
    <location>
        <begin position="1"/>
        <end position="89"/>
    </location>
</feature>
<proteinExistence type="predicted"/>
<dbReference type="PANTHER" id="PTHR10151">
    <property type="entry name" value="ECTONUCLEOTIDE PYROPHOSPHATASE/PHOSPHODIESTERASE"/>
    <property type="match status" value="1"/>
</dbReference>
<evidence type="ECO:0000313" key="3">
    <source>
        <dbReference type="Proteomes" id="UP000269974"/>
    </source>
</evidence>